<protein>
    <submittedName>
        <fullName evidence="1">Uncharacterized protein</fullName>
    </submittedName>
</protein>
<reference evidence="1" key="1">
    <citation type="thesis" date="2020" institute="ProQuest LLC" country="789 East Eisenhower Parkway, Ann Arbor, MI, USA">
        <title>Comparative Genomics and Chromosome Evolution.</title>
        <authorList>
            <person name="Mudd A.B."/>
        </authorList>
    </citation>
    <scope>NUCLEOTIDE SEQUENCE</scope>
    <source>
        <strain evidence="1">HN-11 Male</strain>
        <tissue evidence="1">Kidney and liver</tissue>
    </source>
</reference>
<gene>
    <name evidence="1" type="ORF">GDO78_018642</name>
</gene>
<dbReference type="Proteomes" id="UP000770717">
    <property type="component" value="Unassembled WGS sequence"/>
</dbReference>
<dbReference type="AlphaFoldDB" id="A0A8J6B3T8"/>
<evidence type="ECO:0000313" key="1">
    <source>
        <dbReference type="EMBL" id="KAG9460941.1"/>
    </source>
</evidence>
<proteinExistence type="predicted"/>
<name>A0A8J6B3T8_ELECQ</name>
<accession>A0A8J6B3T8</accession>
<keyword evidence="2" id="KW-1185">Reference proteome</keyword>
<dbReference type="EMBL" id="WNTK01032671">
    <property type="protein sequence ID" value="KAG9460941.1"/>
    <property type="molecule type" value="Genomic_DNA"/>
</dbReference>
<sequence length="81" mass="8872">MPPQHTFGKVYRTYYTALLFYSNGAGFLSRALASDRAAFKAGVECQCSQGESFKLARVQTEAAMMLLLKPSTCHTGKSSRS</sequence>
<comment type="caution">
    <text evidence="1">The sequence shown here is derived from an EMBL/GenBank/DDBJ whole genome shotgun (WGS) entry which is preliminary data.</text>
</comment>
<organism evidence="1 2">
    <name type="scientific">Eleutherodactylus coqui</name>
    <name type="common">Puerto Rican coqui</name>
    <dbReference type="NCBI Taxonomy" id="57060"/>
    <lineage>
        <taxon>Eukaryota</taxon>
        <taxon>Metazoa</taxon>
        <taxon>Chordata</taxon>
        <taxon>Craniata</taxon>
        <taxon>Vertebrata</taxon>
        <taxon>Euteleostomi</taxon>
        <taxon>Amphibia</taxon>
        <taxon>Batrachia</taxon>
        <taxon>Anura</taxon>
        <taxon>Neobatrachia</taxon>
        <taxon>Hyloidea</taxon>
        <taxon>Eleutherodactylidae</taxon>
        <taxon>Eleutherodactylinae</taxon>
        <taxon>Eleutherodactylus</taxon>
        <taxon>Eleutherodactylus</taxon>
    </lineage>
</organism>
<evidence type="ECO:0000313" key="2">
    <source>
        <dbReference type="Proteomes" id="UP000770717"/>
    </source>
</evidence>